<evidence type="ECO:0000313" key="1">
    <source>
        <dbReference type="EMBL" id="KJZ75937.1"/>
    </source>
</evidence>
<accession>A0A0F8A167</accession>
<protein>
    <submittedName>
        <fullName evidence="1">Uncharacterized protein</fullName>
    </submittedName>
</protein>
<dbReference type="AlphaFoldDB" id="A0A0F8A167"/>
<dbReference type="Proteomes" id="UP000054481">
    <property type="component" value="Unassembled WGS sequence"/>
</dbReference>
<organism evidence="1 2">
    <name type="scientific">Hirsutella minnesotensis 3608</name>
    <dbReference type="NCBI Taxonomy" id="1043627"/>
    <lineage>
        <taxon>Eukaryota</taxon>
        <taxon>Fungi</taxon>
        <taxon>Dikarya</taxon>
        <taxon>Ascomycota</taxon>
        <taxon>Pezizomycotina</taxon>
        <taxon>Sordariomycetes</taxon>
        <taxon>Hypocreomycetidae</taxon>
        <taxon>Hypocreales</taxon>
        <taxon>Ophiocordycipitaceae</taxon>
        <taxon>Hirsutella</taxon>
    </lineage>
</organism>
<gene>
    <name evidence="1" type="ORF">HIM_04761</name>
</gene>
<name>A0A0F8A167_9HYPO</name>
<proteinExistence type="predicted"/>
<keyword evidence="2" id="KW-1185">Reference proteome</keyword>
<dbReference type="EMBL" id="KQ030514">
    <property type="protein sequence ID" value="KJZ75937.1"/>
    <property type="molecule type" value="Genomic_DNA"/>
</dbReference>
<reference evidence="1 2" key="1">
    <citation type="journal article" date="2014" name="Genome Biol. Evol.">
        <title>Comparative genomics and transcriptomics analyses reveal divergent lifestyle features of nematode endoparasitic fungus Hirsutella minnesotensis.</title>
        <authorList>
            <person name="Lai Y."/>
            <person name="Liu K."/>
            <person name="Zhang X."/>
            <person name="Zhang X."/>
            <person name="Li K."/>
            <person name="Wang N."/>
            <person name="Shu C."/>
            <person name="Wu Y."/>
            <person name="Wang C."/>
            <person name="Bushley K.E."/>
            <person name="Xiang M."/>
            <person name="Liu X."/>
        </authorList>
    </citation>
    <scope>NUCLEOTIDE SEQUENCE [LARGE SCALE GENOMIC DNA]</scope>
    <source>
        <strain evidence="1 2">3608</strain>
    </source>
</reference>
<evidence type="ECO:0000313" key="2">
    <source>
        <dbReference type="Proteomes" id="UP000054481"/>
    </source>
</evidence>
<sequence length="130" mass="13770">MGCALNLPAGDNACTGGDWRSPTPYFVPNALRNNRQPVAGRSRTLSGVWWTRAVAVEKGAPAREDRRHLRFMSIFTGRGVAPDATQVPDPLVVSQATLRCGQTSVAPAADEAGYRLDHSGLRAPAEAGSA</sequence>